<name>A0A7R8UTM8_HERIL</name>
<keyword evidence="6 11" id="KW-0067">ATP-binding</keyword>
<dbReference type="SUPFAM" id="SSF52540">
    <property type="entry name" value="P-loop containing nucleoside triphosphate hydrolases"/>
    <property type="match status" value="1"/>
</dbReference>
<dbReference type="InterPro" id="IPR000299">
    <property type="entry name" value="FERM_domain"/>
</dbReference>
<dbReference type="InParanoid" id="A0A7R8UTM8"/>
<dbReference type="InterPro" id="IPR038185">
    <property type="entry name" value="MyTH4_dom_sf"/>
</dbReference>
<evidence type="ECO:0000259" key="16">
    <source>
        <dbReference type="PROSITE" id="PS51456"/>
    </source>
</evidence>
<dbReference type="GO" id="GO:0005524">
    <property type="term" value="F:ATP binding"/>
    <property type="evidence" value="ECO:0007669"/>
    <property type="project" value="UniProtKB-UniRule"/>
</dbReference>
<feature type="region of interest" description="Disordered" evidence="13">
    <location>
        <begin position="2502"/>
        <end position="2527"/>
    </location>
</feature>
<evidence type="ECO:0000256" key="11">
    <source>
        <dbReference type="PROSITE-ProRule" id="PRU00782"/>
    </source>
</evidence>
<feature type="compositionally biased region" description="Basic and acidic residues" evidence="13">
    <location>
        <begin position="2728"/>
        <end position="2744"/>
    </location>
</feature>
<dbReference type="Gene3D" id="1.10.10.820">
    <property type="match status" value="1"/>
</dbReference>
<dbReference type="FunFam" id="1.10.10.820:FF:000011">
    <property type="entry name" value="Myosin 10A, isoform C"/>
    <property type="match status" value="1"/>
</dbReference>
<dbReference type="GO" id="GO:0030182">
    <property type="term" value="P:neuron differentiation"/>
    <property type="evidence" value="ECO:0007669"/>
    <property type="project" value="UniProtKB-ARBA"/>
</dbReference>
<dbReference type="Pfam" id="PF00784">
    <property type="entry name" value="MyTH4"/>
    <property type="match status" value="2"/>
</dbReference>
<dbReference type="GO" id="GO:0009887">
    <property type="term" value="P:animal organ morphogenesis"/>
    <property type="evidence" value="ECO:0007669"/>
    <property type="project" value="UniProtKB-ARBA"/>
</dbReference>
<dbReference type="InterPro" id="IPR000048">
    <property type="entry name" value="IQ_motif_EF-hand-BS"/>
</dbReference>
<dbReference type="InterPro" id="IPR019748">
    <property type="entry name" value="FERM_central"/>
</dbReference>
<feature type="binding site" evidence="11">
    <location>
        <begin position="203"/>
        <end position="210"/>
    </location>
    <ligand>
        <name>ATP</name>
        <dbReference type="ChEBI" id="CHEBI:30616"/>
    </ligand>
</feature>
<dbReference type="Gene3D" id="2.30.29.30">
    <property type="entry name" value="Pleckstrin-homology domain (PH domain)/Phosphotyrosine-binding domain (PTB)"/>
    <property type="match status" value="1"/>
</dbReference>
<dbReference type="InterPro" id="IPR011993">
    <property type="entry name" value="PH-like_dom_sf"/>
</dbReference>
<dbReference type="OrthoDB" id="8182952at2759"/>
<feature type="compositionally biased region" description="Basic and acidic residues" evidence="13">
    <location>
        <begin position="2043"/>
        <end position="2070"/>
    </location>
</feature>
<feature type="domain" description="FERM" evidence="14">
    <location>
        <begin position="2904"/>
        <end position="3224"/>
    </location>
</feature>
<keyword evidence="4" id="KW-0677">Repeat</keyword>
<feature type="compositionally biased region" description="Low complexity" evidence="13">
    <location>
        <begin position="2638"/>
        <end position="2648"/>
    </location>
</feature>
<evidence type="ECO:0000256" key="5">
    <source>
        <dbReference type="ARBA" id="ARBA00022741"/>
    </source>
</evidence>
<sequence>MRIVRSHVEPWLKNGSSNPSPTLSQSAVILSPTICRRQRPADGSKDETDTGIHLENAQLKRMRERMRRRSRYPQVVKKLSMMCSDAIARNPQTFTLAPGEGNLRPRQDLGSNGVDDMTQLEDLHEASLLWNLRIRYDKGLIYTFAGSILIAVNPYQMFPDSYGLEVAKQYAGKPLGALPPHLFAIGAAAHAALPSPQVVIISGESGSGKTESTKLVMQYLAAVVPGGGSASTVITEQILEASPLLEAFGNARTARNNNSSRFGKYLEVYFKSGAIVGARITQYLLEKSRIVTQAPGERNYHVFYELLGGLSETERAKYGLLEADKYFYLNQGGSDCAPGRVSWDALQSAMQVLGVSDGEREGIIRVLASVLHLGNVYFHRRQLRHGQEGVEIGSDAEIKWAGHLLHISAEGLHRSLTTRVTEARSERLHTPLGIDQALDARDAFAKVLYAGLFNWLVSRINSIVHKGGTHDAHRISILDIFGFEDLAENSFEQLCINYANENLQLYFNKHVFKLEQAEYARERLEWTPLTWEDNLPVIHLLAKKPVGIFHLLDDESNFPRATDLSFLEKCHYNHALNELYSRPRIGAQEFGITHYAGQVWYCVEGFLEKNRDAVRPDVLELLGSSKLQLVADMTKQLRAQRDAGKTLPKGSNGRFVTMKPRTPTVAARFSDSLQQLLQSMGRCNPWFVRCIKPNNDKHALKMDMPCVLQQLRYLGMLDTIQIRQKGYPVRLRFQHFVERYRHLMKSPLPRGTPYRELCRNLLESLPRTGVEGPDFQLGATRVFLREALHRALEGGRSERLRNAAIIIQRNVKRVLAQKKLHRQKRAATKIQSTWKGYRDRKKYRALKKATVKAQAYWRGKMQRKRYQKFKAEMKRRQDAIKAQKERQAQKLAKETAERNQIAYLDIPAELAFIFSKIEDWTPLHGDRHLVKVVGTVPGPPTAADLPRDLDQFAFGKFSSVYCNGVKLSPRREPITVPFLSRAAARDQDFQDSLAVFKLILRWTSDSSLDNNKEKALADYIIHKGLSSRGLRDEILVQLCNQAYRADEAQAQRIWQLMAQCLSSFQPGSAFAKYLMKFIVDNAPASMREHLLKKLLRTSNNYNVQASRNFPPSWIEWRATSRLSDIAVALTLPDEAVQTVAIDSWTTCEEAASLAVSSLGISNQGWTVVLDDAGQVLDSCGLDYVLDLVSEKELCPAFPAVRNDLLRSGRKSSKVAMPEIDIMNTKRPQVPPPEPPQAKNSSKLEAPIPEPNVGPRHYEGAVSRKTSHDFLSRSSALNERYFESEKSRSRSLDDLLGGESVDIPTTPEPEPLNNLGLSQSRLNDRYHSAERLTPIAKEPPQRYQKSQYAGRRSGGSHSSKYIDKSEYATRSSAMSDTSEAPSLASHVRRVRVPSQASDVDQFLDDLFSPVLDGSLDELSDARSLAASIRGGTSDDFVEIPIMDDSLSSLMCAETLSERIKGGGEGKEEESPKDSVDEYITGLFQPIFVNDSLRHLTENSELVEIIKGGGTTHQSGTSTSGFVTTPLGPLSPIATNSMMMMGSMPPDSLMQVINIPPGVDPTAYQQQIQRAFLQSAMAQNLQIQQQLLAQNQALQTLLSQQDTGTGSTTIQSITTQVNQTQSFQGSTSVTTRKQSFKNRLSQFSEPERNRKASSDSGGSLIPPPPPPPMPPPIEFKDPSEARPFLDPYGRAKTVRIGKWRWPPPQDAQQNETEEDFLHFKMRQNQRKNTPQSQNHSSNGSPNGSTVEWEEFEIENSKLVAIQLHNTQQQQAIQIKEHYQKKSVGQHENSGQSGFHGASKVSKRSFEIGAERPPPGSVGKLKLSSEMRQRLEQVTAGHSVRSSTSARSEQRAPAKLEDARKMMLQQQLSGHLNGHDRAGSPELPSVRSQVQRMEGSKRPPPPPWPVMVPPAPAGPAPPPPIKPPTTAPPAPPPVPANPPSRHSADREMNKNQQGNQDIPAFLQRQERDTFGARHNWNGSDISKDTYDSWGRAEAAKLDMVYEKSFKKEIPNERDRSRSRSRSRDRENFSESVWDRAEVEGPPSSGSDREREKEREKRDRFYEIQQVERERESNKVYQPPPPRVTSAAEKENLVKKSTTIQSQITDRATFKTHMAKYAKERERKNSTSTMVSQNTEKHDETDTVDDWPNPAIPAPVPAPPSLKSSANACLTYNRVQWKLRVRKEVFRPGEPVGPPTVLDLLFSQIALDVFGSTPCLRISSQEKRSALTLLSGHGVTFDNMRSQVRAIVKRHLVDMARGWPLYFARLFLVNGAPQFPDVSILAISHSGVYLARRDANGLVVVRSMPYAELQGAVTLPRPAALQLNMRNGNRLTLHASRAPAIQTMVQQFCQEFRQLPSYCPKMSDNLHSDGSTRKKTLRLRDPIPSNKCFPIVDSNSRLLKKDKLSKDANKSENETNIHRASSLDSLNNSSDQEDSIEENVGLYSDSDPEIAHITGTTSAQIHRRSDLEELKVYSGRKSPESSTCDCDCNSIRDSVDSDYVGKSDISQGTVSSTSSMTSSVRNTRRASVASSGSVGRMETILEEPIEPKISVKEILARFETLNSSEIQSKTSTISSGARAAAQTLNVPIERLETSRDGAVVGVGAQLPSSPVIAEKHITQRTEHIVSNHHHHHQQHSHHHSHNGSNQNSHTNSPDQVDAHLERKQMSHSQHRKSSHMLQPEPNQMMDNDDESLPSTPPSVTKYSLLQFAMHHFRNDQSPDEFRASSSAVAGGRGEKRSSSSRPHADHVKWQGTPIRAPLLRLPPDLAPLALECFDCILRYCGDIPPDPELTEVKCVYTVLMHCHKYLTLRDEVYCQLMKQTTANRSPCPDSAQRAWRLLSILAAYFGCSDALRPYLMEHLTAAASDRRRSCHGTAAVCLTNLRKTARCGGRKNVPSVEEVTAVSAGRSARRQIYRLPGGAERVVNTRCSTVVADVIAELCSLLGIESEAEQQEFSLYCIVQGDAFTMPLAADEYILDVTTELLKSGQPFYLIFCRSVWHFPLKRDPAPTPLYIEVLFNQVAPDYLEGLLLELPSNGAPNPDVVHDMARIAALLHRAADLNHVPTMKEIKFLLPKPALGIRELRPAQWVGLVQAAWPTVAGQAPGQVKAQFLGVLSAWPLFGSSFFAVKRIWTEDGPHVEESNPMWRDLILALNRRGVLFLDPNTHETLQHWPFMEVISTRKVRSEDGALFLDMKVGNLMQQRVIRVQTEQAHEISRLVRQYITMAQVSQRERKE</sequence>
<dbReference type="FunCoup" id="A0A7R8UTM8">
    <property type="interactions" value="5"/>
</dbReference>
<keyword evidence="9 11" id="KW-0505">Motor protein</keyword>
<dbReference type="CDD" id="cd01387">
    <property type="entry name" value="MYSc_Myo15"/>
    <property type="match status" value="1"/>
</dbReference>
<protein>
    <recommendedName>
        <fullName evidence="19">Unconventional myosin-XV</fullName>
    </recommendedName>
</protein>
<dbReference type="Proteomes" id="UP000594454">
    <property type="component" value="Chromosome 4"/>
</dbReference>
<feature type="region of interest" description="Disordered" evidence="13">
    <location>
        <begin position="1615"/>
        <end position="1684"/>
    </location>
</feature>
<dbReference type="Gene3D" id="1.20.5.190">
    <property type="match status" value="1"/>
</dbReference>
<dbReference type="GO" id="GO:0005737">
    <property type="term" value="C:cytoplasm"/>
    <property type="evidence" value="ECO:0007669"/>
    <property type="project" value="UniProtKB-SubCell"/>
</dbReference>
<dbReference type="GO" id="GO:0003774">
    <property type="term" value="F:cytoskeletal motor activity"/>
    <property type="evidence" value="ECO:0007669"/>
    <property type="project" value="UniProtKB-UniRule"/>
</dbReference>
<dbReference type="InterPro" id="IPR001609">
    <property type="entry name" value="Myosin_head_motor_dom-like"/>
</dbReference>
<feature type="region of interest" description="Disordered" evidence="13">
    <location>
        <begin position="1"/>
        <end position="26"/>
    </location>
</feature>
<feature type="coiled-coil region" evidence="12">
    <location>
        <begin position="866"/>
        <end position="899"/>
    </location>
</feature>
<dbReference type="Gene3D" id="1.20.120.720">
    <property type="entry name" value="Myosin VI head, motor domain, U50 subdomain"/>
    <property type="match status" value="1"/>
</dbReference>
<evidence type="ECO:0000256" key="7">
    <source>
        <dbReference type="ARBA" id="ARBA00023054"/>
    </source>
</evidence>
<dbReference type="SMART" id="SM00139">
    <property type="entry name" value="MyTH4"/>
    <property type="match status" value="2"/>
</dbReference>
<feature type="region of interest" description="Disordered" evidence="13">
    <location>
        <begin position="2711"/>
        <end position="2745"/>
    </location>
</feature>
<evidence type="ECO:0000259" key="14">
    <source>
        <dbReference type="PROSITE" id="PS50057"/>
    </source>
</evidence>
<evidence type="ECO:0000256" key="1">
    <source>
        <dbReference type="ARBA" id="ARBA00004496"/>
    </source>
</evidence>
<dbReference type="PANTHER" id="PTHR22692">
    <property type="entry name" value="MYOSIN VII, XV"/>
    <property type="match status" value="1"/>
</dbReference>
<dbReference type="InterPro" id="IPR059004">
    <property type="entry name" value="MYO15"/>
</dbReference>
<dbReference type="PROSITE" id="PS50096">
    <property type="entry name" value="IQ"/>
    <property type="match status" value="2"/>
</dbReference>
<feature type="compositionally biased region" description="Low complexity" evidence="13">
    <location>
        <begin position="1510"/>
        <end position="1519"/>
    </location>
</feature>
<dbReference type="PROSITE" id="PS51456">
    <property type="entry name" value="MYOSIN_MOTOR"/>
    <property type="match status" value="1"/>
</dbReference>
<feature type="domain" description="Myosin motor" evidence="16">
    <location>
        <begin position="112"/>
        <end position="797"/>
    </location>
</feature>
<comment type="similarity">
    <text evidence="2 11">Belongs to the TRAFAC class myosin-kinesin ATPase superfamily. Myosin family.</text>
</comment>
<organism evidence="17 18">
    <name type="scientific">Hermetia illucens</name>
    <name type="common">Black soldier fly</name>
    <dbReference type="NCBI Taxonomy" id="343691"/>
    <lineage>
        <taxon>Eukaryota</taxon>
        <taxon>Metazoa</taxon>
        <taxon>Ecdysozoa</taxon>
        <taxon>Arthropoda</taxon>
        <taxon>Hexapoda</taxon>
        <taxon>Insecta</taxon>
        <taxon>Pterygota</taxon>
        <taxon>Neoptera</taxon>
        <taxon>Endopterygota</taxon>
        <taxon>Diptera</taxon>
        <taxon>Brachycera</taxon>
        <taxon>Stratiomyomorpha</taxon>
        <taxon>Stratiomyidae</taxon>
        <taxon>Hermetiinae</taxon>
        <taxon>Hermetia</taxon>
    </lineage>
</organism>
<feature type="region of interest" description="Disordered" evidence="13">
    <location>
        <begin position="2396"/>
        <end position="2431"/>
    </location>
</feature>
<dbReference type="SMART" id="SM00015">
    <property type="entry name" value="IQ"/>
    <property type="match status" value="3"/>
</dbReference>
<gene>
    <name evidence="17" type="ORF">HERILL_LOCUS9545</name>
</gene>
<dbReference type="InterPro" id="IPR019749">
    <property type="entry name" value="Band_41_domain"/>
</dbReference>
<evidence type="ECO:0000256" key="12">
    <source>
        <dbReference type="SAM" id="Coils"/>
    </source>
</evidence>
<feature type="compositionally biased region" description="Pro residues" evidence="13">
    <location>
        <begin position="1895"/>
        <end position="1935"/>
    </location>
</feature>
<evidence type="ECO:0000313" key="18">
    <source>
        <dbReference type="Proteomes" id="UP000594454"/>
    </source>
</evidence>
<feature type="compositionally biased region" description="Pro residues" evidence="13">
    <location>
        <begin position="1659"/>
        <end position="1671"/>
    </location>
</feature>
<dbReference type="CDD" id="cd23767">
    <property type="entry name" value="IQCD"/>
    <property type="match status" value="2"/>
</dbReference>
<dbReference type="GO" id="GO:0016459">
    <property type="term" value="C:myosin complex"/>
    <property type="evidence" value="ECO:0007669"/>
    <property type="project" value="UniProtKB-KW"/>
</dbReference>
<evidence type="ECO:0000256" key="6">
    <source>
        <dbReference type="ARBA" id="ARBA00022840"/>
    </source>
</evidence>
<feature type="region of interest" description="Disordered" evidence="13">
    <location>
        <begin position="1776"/>
        <end position="1984"/>
    </location>
</feature>
<feature type="region of interest" description="Disordered" evidence="13">
    <location>
        <begin position="1215"/>
        <end position="1317"/>
    </location>
</feature>
<dbReference type="SMART" id="SM00295">
    <property type="entry name" value="B41"/>
    <property type="match status" value="1"/>
</dbReference>
<feature type="compositionally biased region" description="Basic residues" evidence="13">
    <location>
        <begin position="2622"/>
        <end position="2637"/>
    </location>
</feature>
<feature type="region of interest" description="Disordered" evidence="13">
    <location>
        <begin position="2622"/>
        <end position="2695"/>
    </location>
</feature>
<dbReference type="Gene3D" id="1.25.40.530">
    <property type="entry name" value="MyTH4 domain"/>
    <property type="match status" value="2"/>
</dbReference>
<keyword evidence="8 11" id="KW-0518">Myosin</keyword>
<dbReference type="CDD" id="cd14473">
    <property type="entry name" value="FERM_B-lobe"/>
    <property type="match status" value="1"/>
</dbReference>
<feature type="region of interest" description="Disordered" evidence="13">
    <location>
        <begin position="2115"/>
        <end position="2142"/>
    </location>
</feature>
<feature type="compositionally biased region" description="Basic and acidic residues" evidence="13">
    <location>
        <begin position="1279"/>
        <end position="1292"/>
    </location>
</feature>
<feature type="compositionally biased region" description="Basic and acidic residues" evidence="13">
    <location>
        <begin position="2396"/>
        <end position="2413"/>
    </location>
</feature>
<dbReference type="CDD" id="cd13201">
    <property type="entry name" value="FERM_C_MyoXV"/>
    <property type="match status" value="1"/>
</dbReference>
<evidence type="ECO:0000256" key="4">
    <source>
        <dbReference type="ARBA" id="ARBA00022737"/>
    </source>
</evidence>
<feature type="compositionally biased region" description="Basic and acidic residues" evidence="13">
    <location>
        <begin position="1"/>
        <end position="10"/>
    </location>
</feature>
<dbReference type="InterPro" id="IPR041795">
    <property type="entry name" value="MyoXV_FERM_C"/>
</dbReference>
<dbReference type="Pfam" id="PF26570">
    <property type="entry name" value="MYO15"/>
    <property type="match status" value="1"/>
</dbReference>
<feature type="domain" description="MyTH4" evidence="15">
    <location>
        <begin position="969"/>
        <end position="1120"/>
    </location>
</feature>
<keyword evidence="10 11" id="KW-0009">Actin-binding</keyword>
<accession>A0A7R8UTM8</accession>
<evidence type="ECO:0000256" key="2">
    <source>
        <dbReference type="ARBA" id="ARBA00008314"/>
    </source>
</evidence>
<dbReference type="Pfam" id="PF00063">
    <property type="entry name" value="Myosin_head"/>
    <property type="match status" value="1"/>
</dbReference>
<proteinExistence type="inferred from homology"/>
<evidence type="ECO:0008006" key="19">
    <source>
        <dbReference type="Google" id="ProtNLM"/>
    </source>
</evidence>
<feature type="region of interest" description="Disordered" evidence="13">
    <location>
        <begin position="1722"/>
        <end position="1743"/>
    </location>
</feature>
<dbReference type="Gene3D" id="1.20.58.530">
    <property type="match status" value="1"/>
</dbReference>
<evidence type="ECO:0000256" key="8">
    <source>
        <dbReference type="ARBA" id="ARBA00023123"/>
    </source>
</evidence>
<dbReference type="InterPro" id="IPR002404">
    <property type="entry name" value="IRS_PTB"/>
</dbReference>
<keyword evidence="5 11" id="KW-0547">Nucleotide-binding</keyword>
<evidence type="ECO:0000256" key="3">
    <source>
        <dbReference type="ARBA" id="ARBA00022490"/>
    </source>
</evidence>
<feature type="region of interest" description="Disordered" evidence="13">
    <location>
        <begin position="1330"/>
        <end position="1385"/>
    </location>
</feature>
<feature type="compositionally biased region" description="Low complexity" evidence="13">
    <location>
        <begin position="2502"/>
        <end position="2515"/>
    </location>
</feature>
<dbReference type="InterPro" id="IPR051567">
    <property type="entry name" value="Unconventional_Myosin_ATPase"/>
</dbReference>
<feature type="compositionally biased region" description="Polar residues" evidence="13">
    <location>
        <begin position="1621"/>
        <end position="1642"/>
    </location>
</feature>
<feature type="compositionally biased region" description="Basic and acidic residues" evidence="13">
    <location>
        <begin position="1998"/>
        <end position="2035"/>
    </location>
</feature>
<feature type="domain" description="MyTH4" evidence="15">
    <location>
        <begin position="2745"/>
        <end position="2899"/>
    </location>
</feature>
<feature type="region of interest" description="Disordered" evidence="13">
    <location>
        <begin position="1998"/>
        <end position="2080"/>
    </location>
</feature>
<dbReference type="GO" id="GO:0071944">
    <property type="term" value="C:cell periphery"/>
    <property type="evidence" value="ECO:0007669"/>
    <property type="project" value="UniProtKB-ARBA"/>
</dbReference>
<feature type="compositionally biased region" description="Basic and acidic residues" evidence="13">
    <location>
        <begin position="1845"/>
        <end position="1858"/>
    </location>
</feature>
<feature type="region of interest" description="Disordered" evidence="13">
    <location>
        <begin position="1507"/>
        <end position="1526"/>
    </location>
</feature>
<dbReference type="InterPro" id="IPR027417">
    <property type="entry name" value="P-loop_NTPase"/>
</dbReference>
<feature type="region of interest" description="Actin-binding" evidence="11">
    <location>
        <begin position="673"/>
        <end position="695"/>
    </location>
</feature>
<dbReference type="SMART" id="SM00242">
    <property type="entry name" value="MYSc"/>
    <property type="match status" value="1"/>
</dbReference>
<dbReference type="PANTHER" id="PTHR22692:SF26">
    <property type="entry name" value="SH3 DOMAIN-CONTAINING PROTEIN"/>
    <property type="match status" value="1"/>
</dbReference>
<dbReference type="InterPro" id="IPR036057">
    <property type="entry name" value="MYSc_Myo15"/>
</dbReference>
<feature type="compositionally biased region" description="Polar residues" evidence="13">
    <location>
        <begin position="14"/>
        <end position="26"/>
    </location>
</feature>
<evidence type="ECO:0000256" key="13">
    <source>
        <dbReference type="SAM" id="MobiDB-lite"/>
    </source>
</evidence>
<dbReference type="Pfam" id="PF02174">
    <property type="entry name" value="IRS"/>
    <property type="match status" value="1"/>
</dbReference>
<dbReference type="InterPro" id="IPR000857">
    <property type="entry name" value="MyTH4_dom"/>
</dbReference>
<dbReference type="PROSITE" id="PS50057">
    <property type="entry name" value="FERM_3"/>
    <property type="match status" value="1"/>
</dbReference>
<keyword evidence="18" id="KW-1185">Reference proteome</keyword>
<evidence type="ECO:0000256" key="9">
    <source>
        <dbReference type="ARBA" id="ARBA00023175"/>
    </source>
</evidence>
<comment type="subcellular location">
    <subcellularLocation>
        <location evidence="1">Cytoplasm</location>
    </subcellularLocation>
</comment>
<dbReference type="Gene3D" id="3.40.850.10">
    <property type="entry name" value="Kinesin motor domain"/>
    <property type="match status" value="1"/>
</dbReference>
<dbReference type="PROSITE" id="PS51016">
    <property type="entry name" value="MYTH4"/>
    <property type="match status" value="2"/>
</dbReference>
<keyword evidence="7 12" id="KW-0175">Coiled coil</keyword>
<dbReference type="EMBL" id="LR899012">
    <property type="protein sequence ID" value="CAD7086801.1"/>
    <property type="molecule type" value="Genomic_DNA"/>
</dbReference>
<dbReference type="InterPro" id="IPR036961">
    <property type="entry name" value="Kinesin_motor_dom_sf"/>
</dbReference>
<reference evidence="17 18" key="1">
    <citation type="submission" date="2020-11" db="EMBL/GenBank/DDBJ databases">
        <authorList>
            <person name="Wallbank WR R."/>
            <person name="Pardo Diaz C."/>
            <person name="Kozak K."/>
            <person name="Martin S."/>
            <person name="Jiggins C."/>
            <person name="Moest M."/>
            <person name="Warren A I."/>
            <person name="Generalovic N T."/>
            <person name="Byers J.R.P. K."/>
            <person name="Montejo-Kovacevich G."/>
            <person name="Yen C E."/>
        </authorList>
    </citation>
    <scope>NUCLEOTIDE SEQUENCE [LARGE SCALE GENOMIC DNA]</scope>
</reference>
<dbReference type="GO" id="GO:0003779">
    <property type="term" value="F:actin binding"/>
    <property type="evidence" value="ECO:0007669"/>
    <property type="project" value="UniProtKB-KW"/>
</dbReference>
<evidence type="ECO:0000259" key="15">
    <source>
        <dbReference type="PROSITE" id="PS51016"/>
    </source>
</evidence>
<dbReference type="Gene3D" id="6.20.240.20">
    <property type="match status" value="1"/>
</dbReference>
<dbReference type="PRINTS" id="PR00193">
    <property type="entry name" value="MYOSINHEAVY"/>
</dbReference>
<keyword evidence="3" id="KW-0963">Cytoplasm</keyword>
<feature type="compositionally biased region" description="Polar residues" evidence="13">
    <location>
        <begin position="1724"/>
        <end position="1743"/>
    </location>
</feature>
<dbReference type="FunFam" id="1.20.58.530:FF:000005">
    <property type="entry name" value="unconventional myosin-IXa isoform X1"/>
    <property type="match status" value="1"/>
</dbReference>
<dbReference type="SUPFAM" id="SSF50729">
    <property type="entry name" value="PH domain-like"/>
    <property type="match status" value="1"/>
</dbReference>
<feature type="compositionally biased region" description="Polar residues" evidence="13">
    <location>
        <begin position="1367"/>
        <end position="1379"/>
    </location>
</feature>
<dbReference type="Pfam" id="PF00612">
    <property type="entry name" value="IQ"/>
    <property type="match status" value="2"/>
</dbReference>
<evidence type="ECO:0000313" key="17">
    <source>
        <dbReference type="EMBL" id="CAD7086801.1"/>
    </source>
</evidence>
<evidence type="ECO:0000256" key="10">
    <source>
        <dbReference type="ARBA" id="ARBA00023203"/>
    </source>
</evidence>